<dbReference type="Proteomes" id="UP000325313">
    <property type="component" value="Unassembled WGS sequence"/>
</dbReference>
<feature type="region of interest" description="Disordered" evidence="4">
    <location>
        <begin position="666"/>
        <end position="694"/>
    </location>
</feature>
<dbReference type="EMBL" id="VDEP01000459">
    <property type="protein sequence ID" value="KAA1077091.1"/>
    <property type="molecule type" value="Genomic_DNA"/>
</dbReference>
<dbReference type="Pfam" id="PF00233">
    <property type="entry name" value="PDEase_I"/>
    <property type="match status" value="1"/>
</dbReference>
<feature type="compositionally biased region" description="Polar residues" evidence="4">
    <location>
        <begin position="666"/>
        <end position="683"/>
    </location>
</feature>
<feature type="compositionally biased region" description="Polar residues" evidence="4">
    <location>
        <begin position="630"/>
        <end position="642"/>
    </location>
</feature>
<dbReference type="InterPro" id="IPR002073">
    <property type="entry name" value="PDEase_catalytic_dom"/>
</dbReference>
<feature type="compositionally biased region" description="Pro residues" evidence="4">
    <location>
        <begin position="253"/>
        <end position="269"/>
    </location>
</feature>
<evidence type="ECO:0000313" key="6">
    <source>
        <dbReference type="EMBL" id="KAA1077091.1"/>
    </source>
</evidence>
<gene>
    <name evidence="6" type="primary">PDE2_1</name>
    <name evidence="6" type="ORF">PGTUg99_000197</name>
</gene>
<evidence type="ECO:0000313" key="7">
    <source>
        <dbReference type="Proteomes" id="UP000325313"/>
    </source>
</evidence>
<feature type="region of interest" description="Disordered" evidence="4">
    <location>
        <begin position="135"/>
        <end position="162"/>
    </location>
</feature>
<dbReference type="InterPro" id="IPR036971">
    <property type="entry name" value="PDEase_catalytic_dom_sf"/>
</dbReference>
<reference evidence="6 7" key="1">
    <citation type="submission" date="2019-05" db="EMBL/GenBank/DDBJ databases">
        <title>Emergence of the Ug99 lineage of the wheat stem rust pathogen through somatic hybridization.</title>
        <authorList>
            <person name="Li F."/>
            <person name="Upadhyaya N.M."/>
            <person name="Sperschneider J."/>
            <person name="Matny O."/>
            <person name="Nguyen-Phuc H."/>
            <person name="Mago R."/>
            <person name="Raley C."/>
            <person name="Miller M.E."/>
            <person name="Silverstein K.A.T."/>
            <person name="Henningsen E."/>
            <person name="Hirsch C.D."/>
            <person name="Visser B."/>
            <person name="Pretorius Z.A."/>
            <person name="Steffenson B.J."/>
            <person name="Schwessinger B."/>
            <person name="Dodds P.N."/>
            <person name="Figueroa M."/>
        </authorList>
    </citation>
    <scope>NUCLEOTIDE SEQUENCE [LARGE SCALE GENOMIC DNA]</scope>
    <source>
        <strain evidence="6 7">Ug99</strain>
    </source>
</reference>
<name>A0A5B0MK48_PUCGR</name>
<evidence type="ECO:0000256" key="3">
    <source>
        <dbReference type="RuleBase" id="RU363067"/>
    </source>
</evidence>
<accession>A0A5B0MK48</accession>
<evidence type="ECO:0000256" key="2">
    <source>
        <dbReference type="ARBA" id="ARBA00022801"/>
    </source>
</evidence>
<dbReference type="PANTHER" id="PTHR11347">
    <property type="entry name" value="CYCLIC NUCLEOTIDE PHOSPHODIESTERASE"/>
    <property type="match status" value="1"/>
</dbReference>
<dbReference type="SMART" id="SM00471">
    <property type="entry name" value="HDc"/>
    <property type="match status" value="1"/>
</dbReference>
<feature type="region of interest" description="Disordered" evidence="4">
    <location>
        <begin position="49"/>
        <end position="71"/>
    </location>
</feature>
<dbReference type="GO" id="GO:0046872">
    <property type="term" value="F:metal ion binding"/>
    <property type="evidence" value="ECO:0007669"/>
    <property type="project" value="UniProtKB-KW"/>
</dbReference>
<feature type="compositionally biased region" description="Polar residues" evidence="4">
    <location>
        <begin position="208"/>
        <end position="237"/>
    </location>
</feature>
<comment type="cofactor">
    <cofactor evidence="3">
        <name>a divalent metal cation</name>
        <dbReference type="ChEBI" id="CHEBI:60240"/>
    </cofactor>
    <text evidence="3">Binds 2 divalent metal cations per subunit. Site 1 may preferentially bind zinc ions, while site 2 has a preference for magnesium and/or manganese ions.</text>
</comment>
<proteinExistence type="inferred from homology"/>
<feature type="region of interest" description="Disordered" evidence="4">
    <location>
        <begin position="607"/>
        <end position="645"/>
    </location>
</feature>
<evidence type="ECO:0000256" key="1">
    <source>
        <dbReference type="ARBA" id="ARBA00022723"/>
    </source>
</evidence>
<feature type="region of interest" description="Disordered" evidence="4">
    <location>
        <begin position="185"/>
        <end position="273"/>
    </location>
</feature>
<feature type="compositionally biased region" description="Polar residues" evidence="4">
    <location>
        <begin position="57"/>
        <end position="71"/>
    </location>
</feature>
<dbReference type="InterPro" id="IPR003607">
    <property type="entry name" value="HD/PDEase_dom"/>
</dbReference>
<dbReference type="AlphaFoldDB" id="A0A5B0MK48"/>
<dbReference type="GO" id="GO:0004114">
    <property type="term" value="F:3',5'-cyclic-nucleotide phosphodiesterase activity"/>
    <property type="evidence" value="ECO:0007669"/>
    <property type="project" value="InterPro"/>
</dbReference>
<dbReference type="PROSITE" id="PS00126">
    <property type="entry name" value="PDEASE_I_1"/>
    <property type="match status" value="1"/>
</dbReference>
<organism evidence="6 7">
    <name type="scientific">Puccinia graminis f. sp. tritici</name>
    <dbReference type="NCBI Taxonomy" id="56615"/>
    <lineage>
        <taxon>Eukaryota</taxon>
        <taxon>Fungi</taxon>
        <taxon>Dikarya</taxon>
        <taxon>Basidiomycota</taxon>
        <taxon>Pucciniomycotina</taxon>
        <taxon>Pucciniomycetes</taxon>
        <taxon>Pucciniales</taxon>
        <taxon>Pucciniaceae</taxon>
        <taxon>Puccinia</taxon>
    </lineage>
</organism>
<evidence type="ECO:0000256" key="4">
    <source>
        <dbReference type="SAM" id="MobiDB-lite"/>
    </source>
</evidence>
<dbReference type="GO" id="GO:0007165">
    <property type="term" value="P:signal transduction"/>
    <property type="evidence" value="ECO:0007669"/>
    <property type="project" value="InterPro"/>
</dbReference>
<keyword evidence="2 3" id="KW-0378">Hydrolase</keyword>
<sequence length="794" mass="86425">MSWTTPTEFELVVNRKTHSRIALSVVNVNVSIINGRQDVVLTNQIFRGNISERGGSPTDQASPFSVKTKSPQLRTLRRMSTPGAQLADSESSSHLSRRANELGIDPSSSLGFVDDIVIGGECGLADGLPITSQSFFSTPSPSHHPHPIPSSTNPESLPNRFLHLRNSPVPEALRNKVSITSLSSFTTSTTTDEDEDNETDDVEEAKSQDSTASSCYFPNLNQADSCSSQPRPSTPRSHPSLPPVQHSNLPPVISEPPPSASRPPTPPYPQHMYTPGFTQLLTDLGVVDPEQCLQSLVDNLEVAYDQRNAYHNFRHAVDVVQAVYTMLSHEGIVPPLGWVLQKESDSSYAASWERQPVGRTGSLLDEMTVWALLLAAAGHDVGHPGLSNAFMVNARTPIAYVFSDGAVLENFHRITFTRMLREHGFGKVIDGHAGFRQVMVGAVLATDMGRHFPIVEELKRLATKWATSPEDDPNNTDEKLAAKVLLTAGLIKCGDISNSSRPHHISLTWSSCLLNEWSRQAALEADLCLPVSVVTLDPAEKRAQAKSQIGFTTLFVLPLFTVMEQLSPKAFRPFADNCRLGLKTWQKVVEQIDSGILLPEAAAPINPKSYPSHRSRTSSTESIPAYHPGDTSQDPHPTTQINEPILSPLSSCPSDSLFSHPAAMGSISSPSQSTLSHADTHSTPKARPVGWWGGDFGLSRRNRTSLPFRKASYSPHLVSQQVACAKGCGKVTVKCVKCAAASKLKMYRSLSLAKGTFSILAGLTEEQPAVAPQTHSNHPVEERSWPPYPFRPLG</sequence>
<feature type="region of interest" description="Disordered" evidence="4">
    <location>
        <begin position="768"/>
        <end position="794"/>
    </location>
</feature>
<dbReference type="PROSITE" id="PS51845">
    <property type="entry name" value="PDEASE_I_2"/>
    <property type="match status" value="1"/>
</dbReference>
<dbReference type="InterPro" id="IPR023174">
    <property type="entry name" value="PDEase_CS"/>
</dbReference>
<comment type="similarity">
    <text evidence="3">Belongs to the cyclic nucleotide phosphodiesterase family.</text>
</comment>
<keyword evidence="1 3" id="KW-0479">Metal-binding</keyword>
<feature type="compositionally biased region" description="Acidic residues" evidence="4">
    <location>
        <begin position="191"/>
        <end position="203"/>
    </location>
</feature>
<feature type="domain" description="PDEase" evidence="5">
    <location>
        <begin position="237"/>
        <end position="592"/>
    </location>
</feature>
<dbReference type="SUPFAM" id="SSF109604">
    <property type="entry name" value="HD-domain/PDEase-like"/>
    <property type="match status" value="1"/>
</dbReference>
<comment type="caution">
    <text evidence="6">The sequence shown here is derived from an EMBL/GenBank/DDBJ whole genome shotgun (WGS) entry which is preliminary data.</text>
</comment>
<evidence type="ECO:0000259" key="5">
    <source>
        <dbReference type="PROSITE" id="PS51845"/>
    </source>
</evidence>
<dbReference type="EC" id="3.1.4.-" evidence="3"/>
<dbReference type="Gene3D" id="1.10.1300.10">
    <property type="entry name" value="3'5'-cyclic nucleotide phosphodiesterase, catalytic domain"/>
    <property type="match status" value="1"/>
</dbReference>
<protein>
    <recommendedName>
        <fullName evidence="3">Phosphodiesterase</fullName>
        <ecNumber evidence="3">3.1.4.-</ecNumber>
    </recommendedName>
</protein>